<keyword evidence="2" id="KW-1134">Transmembrane beta strand</keyword>
<keyword evidence="2" id="KW-0812">Transmembrane</keyword>
<dbReference type="InterPro" id="IPR039910">
    <property type="entry name" value="D15-like"/>
</dbReference>
<feature type="domain" description="POTRA" evidence="6">
    <location>
        <begin position="193"/>
        <end position="262"/>
    </location>
</feature>
<sequence>MALLIGLLALPMGAGATEVRLTAPGAGDSLTERLRAGSLTLETAKRKRSTPQDILAAARADYARLIGVLFEAGRYGPIVQINVDGREAAAIPPLEAPARIERIQISVDPGPAFLFDRAEVTPLAPGTELPAGFRRGALARADTIRDATTAGIDGWRATGHAKAEVRDQSITADHAQQALDARITLSPGPRLRFGSLIPKGESRVRPERIRQIAGLPEGDTFDPEEVERAATRLRRTGTFQSVAMQEAETPAPDGTLDINARIVDAKPRRIGFGAELSSLEGLTLSGFWLHRNLLGGAERLRIDAEVGGIGGDSGGMDYLLKTRFERPATFTPDTSLYIEGELAEEDEPDYRERRLRLGAGVSHIFSDRLKGEAGIAYQYTEIDDDLGSRTIEHLLFPTALTWDTRDDPLDARKGIYLGVEATPFQGLDQGVSGARLYTDARTYLGIDANDTVILAARAQMGSVTGAGLTEVPPDMLFFSGGAGTVRGQPYQSLAVDLGGGNRLGGRSFFALSAEVRADLKGKFGAVAFADTGFVGQDSWGTENGDWHSGAGLGLRYDTGIGPIRVDLATPLDDGAGQDFELYIGIGQAF</sequence>
<comment type="caution">
    <text evidence="7">The sequence shown here is derived from an EMBL/GenBank/DDBJ whole genome shotgun (WGS) entry which is preliminary data.</text>
</comment>
<gene>
    <name evidence="7" type="ORF">FDP25_01405</name>
</gene>
<evidence type="ECO:0000256" key="2">
    <source>
        <dbReference type="ARBA" id="ARBA00022452"/>
    </source>
</evidence>
<feature type="chain" id="PRO_5032436803" evidence="4">
    <location>
        <begin position="17"/>
        <end position="589"/>
    </location>
</feature>
<dbReference type="InterPro" id="IPR000184">
    <property type="entry name" value="Bac_surfAg_D15"/>
</dbReference>
<evidence type="ECO:0000259" key="6">
    <source>
        <dbReference type="Pfam" id="PF07244"/>
    </source>
</evidence>
<dbReference type="Gene3D" id="2.40.160.50">
    <property type="entry name" value="membrane protein fhac: a member of the omp85/tpsb transporter family"/>
    <property type="match status" value="1"/>
</dbReference>
<dbReference type="RefSeq" id="WP_154148393.1">
    <property type="nucleotide sequence ID" value="NZ_SZWE01000001.1"/>
</dbReference>
<dbReference type="Proteomes" id="UP000564704">
    <property type="component" value="Unassembled WGS sequence"/>
</dbReference>
<dbReference type="OrthoDB" id="9769707at2"/>
<dbReference type="Pfam" id="PF07244">
    <property type="entry name" value="POTRA"/>
    <property type="match status" value="1"/>
</dbReference>
<protein>
    <submittedName>
        <fullName evidence="7">Outer membrane protein assembly factor</fullName>
    </submittedName>
</protein>
<dbReference type="PANTHER" id="PTHR12815">
    <property type="entry name" value="SORTING AND ASSEMBLY MACHINERY SAMM50 PROTEIN FAMILY MEMBER"/>
    <property type="match status" value="1"/>
</dbReference>
<name>A0A844CZ17_9RHOB</name>
<comment type="subcellular location">
    <subcellularLocation>
        <location evidence="1">Membrane</location>
    </subcellularLocation>
</comment>
<evidence type="ECO:0000259" key="5">
    <source>
        <dbReference type="Pfam" id="PF01103"/>
    </source>
</evidence>
<dbReference type="PANTHER" id="PTHR12815:SF42">
    <property type="entry name" value="BACTERIAL SURFACE ANTIGEN (D15) DOMAIN-CONTAINING PROTEIN"/>
    <property type="match status" value="1"/>
</dbReference>
<keyword evidence="3" id="KW-0472">Membrane</keyword>
<evidence type="ECO:0000313" key="8">
    <source>
        <dbReference type="Proteomes" id="UP000564704"/>
    </source>
</evidence>
<dbReference type="Pfam" id="PF01103">
    <property type="entry name" value="Omp85"/>
    <property type="match status" value="1"/>
</dbReference>
<organism evidence="7 8">
    <name type="scientific">Roseovarius bejariae</name>
    <dbReference type="NCBI Taxonomy" id="2576383"/>
    <lineage>
        <taxon>Bacteria</taxon>
        <taxon>Pseudomonadati</taxon>
        <taxon>Pseudomonadota</taxon>
        <taxon>Alphaproteobacteria</taxon>
        <taxon>Rhodobacterales</taxon>
        <taxon>Roseobacteraceae</taxon>
        <taxon>Roseovarius</taxon>
    </lineage>
</organism>
<dbReference type="GO" id="GO:0019867">
    <property type="term" value="C:outer membrane"/>
    <property type="evidence" value="ECO:0007669"/>
    <property type="project" value="InterPro"/>
</dbReference>
<evidence type="ECO:0000256" key="3">
    <source>
        <dbReference type="ARBA" id="ARBA00023136"/>
    </source>
</evidence>
<dbReference type="EMBL" id="SZWE01000001">
    <property type="protein sequence ID" value="MRU14078.1"/>
    <property type="molecule type" value="Genomic_DNA"/>
</dbReference>
<keyword evidence="8" id="KW-1185">Reference proteome</keyword>
<feature type="signal peptide" evidence="4">
    <location>
        <begin position="1"/>
        <end position="16"/>
    </location>
</feature>
<evidence type="ECO:0000256" key="4">
    <source>
        <dbReference type="SAM" id="SignalP"/>
    </source>
</evidence>
<dbReference type="Gene3D" id="3.10.20.310">
    <property type="entry name" value="membrane protein fhac"/>
    <property type="match status" value="1"/>
</dbReference>
<reference evidence="7 8" key="1">
    <citation type="submission" date="2019-05" db="EMBL/GenBank/DDBJ databases">
        <title>Roseovarius bejariae sp. nov., a moderately halophylic bacterium isolated from a saline soil in Rambla Salada (Murcia).</title>
        <authorList>
            <person name="Castro D.J."/>
            <person name="Gomez-Altuve A."/>
            <person name="Reina J.C."/>
            <person name="Rodriguez M."/>
            <person name="Sampedro I."/>
            <person name="Llamas I."/>
            <person name="Martinez-Checa F."/>
        </authorList>
    </citation>
    <scope>NUCLEOTIDE SEQUENCE [LARGE SCALE GENOMIC DNA]</scope>
    <source>
        <strain evidence="7 8">A21</strain>
    </source>
</reference>
<evidence type="ECO:0000313" key="7">
    <source>
        <dbReference type="EMBL" id="MRU14078.1"/>
    </source>
</evidence>
<dbReference type="AlphaFoldDB" id="A0A844CZ17"/>
<dbReference type="InterPro" id="IPR010827">
    <property type="entry name" value="BamA/TamA_POTRA"/>
</dbReference>
<feature type="domain" description="Bacterial surface antigen (D15)" evidence="5">
    <location>
        <begin position="292"/>
        <end position="589"/>
    </location>
</feature>
<evidence type="ECO:0000256" key="1">
    <source>
        <dbReference type="ARBA" id="ARBA00004370"/>
    </source>
</evidence>
<accession>A0A844CZ17</accession>
<keyword evidence="4" id="KW-0732">Signal</keyword>
<proteinExistence type="predicted"/>